<dbReference type="InterPro" id="IPR006683">
    <property type="entry name" value="Thioestr_dom"/>
</dbReference>
<dbReference type="GeneID" id="27362732"/>
<sequence>MPFQSTSSVLPLPSTPHNWTMTTPTWAHFLAFINSTPAPEDELDYFRSLPWTKDYLDNPEFKAVQTTSRIPKSTNDDNFFARTLQGDDTIQHWLALIPKAFVPLPQQTDTPPIGTLNGRTTRKIRDTHQSDLLLLLHLNNGLNGFADVVHGGALCAIFDEALSFCVEARRQLTTDARELIYTAKLTISYLAPVRSPSTVVVKCWLEAAHGRKWYVRGQLIGEDGTIYSEAEGLWVSAGQKL</sequence>
<dbReference type="OrthoDB" id="506431at2759"/>
<dbReference type="Gene3D" id="3.10.129.10">
    <property type="entry name" value="Hotdog Thioesterase"/>
    <property type="match status" value="1"/>
</dbReference>
<dbReference type="HOGENOM" id="CLU_052827_4_0_1"/>
<accession>A0A0D2D403</accession>
<dbReference type="EMBL" id="KN847346">
    <property type="protein sequence ID" value="KIW37025.1"/>
    <property type="molecule type" value="Genomic_DNA"/>
</dbReference>
<dbReference type="PANTHER" id="PTHR47260:SF3">
    <property type="entry name" value="THIOESTERASE FAMILY PROTEIN (AFU_ORTHOLOGUE AFUA_7G03960)"/>
    <property type="match status" value="1"/>
</dbReference>
<dbReference type="RefSeq" id="XP_016257241.1">
    <property type="nucleotide sequence ID" value="XM_016412227.1"/>
</dbReference>
<dbReference type="Pfam" id="PF03061">
    <property type="entry name" value="4HBT"/>
    <property type="match status" value="1"/>
</dbReference>
<dbReference type="AlphaFoldDB" id="A0A0D2D403"/>
<reference evidence="2 3" key="1">
    <citation type="submission" date="2015-01" db="EMBL/GenBank/DDBJ databases">
        <title>The Genome Sequence of Exophiala oligosperma CBS72588.</title>
        <authorList>
            <consortium name="The Broad Institute Genomics Platform"/>
            <person name="Cuomo C."/>
            <person name="de Hoog S."/>
            <person name="Gorbushina A."/>
            <person name="Stielow B."/>
            <person name="Teixiera M."/>
            <person name="Abouelleil A."/>
            <person name="Chapman S.B."/>
            <person name="Priest M."/>
            <person name="Young S.K."/>
            <person name="Wortman J."/>
            <person name="Nusbaum C."/>
            <person name="Birren B."/>
        </authorList>
    </citation>
    <scope>NUCLEOTIDE SEQUENCE [LARGE SCALE GENOMIC DNA]</scope>
    <source>
        <strain evidence="2 3">CBS 72588</strain>
    </source>
</reference>
<evidence type="ECO:0000313" key="3">
    <source>
        <dbReference type="Proteomes" id="UP000053342"/>
    </source>
</evidence>
<gene>
    <name evidence="2" type="ORF">PV06_10658</name>
</gene>
<protein>
    <recommendedName>
        <fullName evidence="1">Thioesterase domain-containing protein</fullName>
    </recommendedName>
</protein>
<dbReference type="Proteomes" id="UP000053342">
    <property type="component" value="Unassembled WGS sequence"/>
</dbReference>
<name>A0A0D2D403_9EURO</name>
<evidence type="ECO:0000259" key="1">
    <source>
        <dbReference type="Pfam" id="PF03061"/>
    </source>
</evidence>
<evidence type="ECO:0000313" key="2">
    <source>
        <dbReference type="EMBL" id="KIW37025.1"/>
    </source>
</evidence>
<keyword evidence="3" id="KW-1185">Reference proteome</keyword>
<dbReference type="SUPFAM" id="SSF54637">
    <property type="entry name" value="Thioesterase/thiol ester dehydrase-isomerase"/>
    <property type="match status" value="1"/>
</dbReference>
<dbReference type="PANTHER" id="PTHR47260">
    <property type="entry name" value="UPF0644 PROTEIN PB2B4.06"/>
    <property type="match status" value="1"/>
</dbReference>
<organism evidence="2 3">
    <name type="scientific">Exophiala oligosperma</name>
    <dbReference type="NCBI Taxonomy" id="215243"/>
    <lineage>
        <taxon>Eukaryota</taxon>
        <taxon>Fungi</taxon>
        <taxon>Dikarya</taxon>
        <taxon>Ascomycota</taxon>
        <taxon>Pezizomycotina</taxon>
        <taxon>Eurotiomycetes</taxon>
        <taxon>Chaetothyriomycetidae</taxon>
        <taxon>Chaetothyriales</taxon>
        <taxon>Herpotrichiellaceae</taxon>
        <taxon>Exophiala</taxon>
    </lineage>
</organism>
<dbReference type="InterPro" id="IPR029069">
    <property type="entry name" value="HotDog_dom_sf"/>
</dbReference>
<dbReference type="VEuPathDB" id="FungiDB:PV06_10658"/>
<feature type="domain" description="Thioesterase" evidence="1">
    <location>
        <begin position="148"/>
        <end position="225"/>
    </location>
</feature>
<dbReference type="CDD" id="cd03443">
    <property type="entry name" value="PaaI_thioesterase"/>
    <property type="match status" value="1"/>
</dbReference>
<proteinExistence type="predicted"/>
<dbReference type="InterPro" id="IPR052061">
    <property type="entry name" value="PTE-AB_protein"/>
</dbReference>